<accession>A0A2J8L520</accession>
<dbReference type="EMBL" id="NBAG03000311">
    <property type="protein sequence ID" value="PNI42355.1"/>
    <property type="molecule type" value="Genomic_DNA"/>
</dbReference>
<evidence type="ECO:0000256" key="1">
    <source>
        <dbReference type="SAM" id="Phobius"/>
    </source>
</evidence>
<evidence type="ECO:0000313" key="3">
    <source>
        <dbReference type="EMBL" id="PNI42356.1"/>
    </source>
</evidence>
<proteinExistence type="predicted"/>
<gene>
    <name evidence="3" type="ORF">CK820_G0032853</name>
</gene>
<organism evidence="3 4">
    <name type="scientific">Pan troglodytes</name>
    <name type="common">Chimpanzee</name>
    <dbReference type="NCBI Taxonomy" id="9598"/>
    <lineage>
        <taxon>Eukaryota</taxon>
        <taxon>Metazoa</taxon>
        <taxon>Chordata</taxon>
        <taxon>Craniata</taxon>
        <taxon>Vertebrata</taxon>
        <taxon>Euteleostomi</taxon>
        <taxon>Mammalia</taxon>
        <taxon>Eutheria</taxon>
        <taxon>Euarchontoglires</taxon>
        <taxon>Primates</taxon>
        <taxon>Haplorrhini</taxon>
        <taxon>Catarrhini</taxon>
        <taxon>Hominidae</taxon>
        <taxon>Pan</taxon>
    </lineage>
</organism>
<dbReference type="EMBL" id="NBAG03000311">
    <property type="protein sequence ID" value="PNI42356.1"/>
    <property type="molecule type" value="Genomic_DNA"/>
</dbReference>
<protein>
    <submittedName>
        <fullName evidence="2">TMEM68 isoform 17</fullName>
    </submittedName>
    <submittedName>
        <fullName evidence="3">TMEM68 isoform 18</fullName>
    </submittedName>
</protein>
<sequence>MIDKNQTCGVGQDSVPYMICLIHILEEWFGVEQLEDYLNFANYLLWVFTPLILLILPYFTIFLLYLTIIFLHIYKRKNVLKEAYSHNLWDGARKTVATLWDGHAAVWHGKQGYFHLCVAIHVCCIGTVLPFHFID</sequence>
<comment type="caution">
    <text evidence="3">The sequence shown here is derived from an EMBL/GenBank/DDBJ whole genome shotgun (WGS) entry which is preliminary data.</text>
</comment>
<feature type="transmembrane region" description="Helical" evidence="1">
    <location>
        <begin position="113"/>
        <end position="134"/>
    </location>
</feature>
<evidence type="ECO:0000313" key="4">
    <source>
        <dbReference type="Proteomes" id="UP000236370"/>
    </source>
</evidence>
<keyword evidence="1" id="KW-0472">Membrane</keyword>
<keyword evidence="1" id="KW-0812">Transmembrane</keyword>
<evidence type="ECO:0000313" key="2">
    <source>
        <dbReference type="EMBL" id="PNI42355.1"/>
    </source>
</evidence>
<name>A0A2J8L520_PANTR</name>
<dbReference type="Proteomes" id="UP000236370">
    <property type="component" value="Unassembled WGS sequence"/>
</dbReference>
<feature type="transmembrane region" description="Helical" evidence="1">
    <location>
        <begin position="43"/>
        <end position="71"/>
    </location>
</feature>
<reference evidence="3 4" key="1">
    <citation type="submission" date="2017-12" db="EMBL/GenBank/DDBJ databases">
        <title>High-resolution comparative analysis of great ape genomes.</title>
        <authorList>
            <person name="Pollen A."/>
            <person name="Hastie A."/>
            <person name="Hormozdiari F."/>
            <person name="Dougherty M."/>
            <person name="Liu R."/>
            <person name="Chaisson M."/>
            <person name="Hoppe E."/>
            <person name="Hill C."/>
            <person name="Pang A."/>
            <person name="Hillier L."/>
            <person name="Baker C."/>
            <person name="Armstrong J."/>
            <person name="Shendure J."/>
            <person name="Paten B."/>
            <person name="Wilson R."/>
            <person name="Chao H."/>
            <person name="Schneider V."/>
            <person name="Ventura M."/>
            <person name="Kronenberg Z."/>
            <person name="Murali S."/>
            <person name="Gordon D."/>
            <person name="Cantsilieris S."/>
            <person name="Munson K."/>
            <person name="Nelson B."/>
            <person name="Raja A."/>
            <person name="Underwood J."/>
            <person name="Diekhans M."/>
            <person name="Fiddes I."/>
            <person name="Haussler D."/>
            <person name="Eichler E."/>
        </authorList>
    </citation>
    <scope>NUCLEOTIDE SEQUENCE [LARGE SCALE GENOMIC DNA]</scope>
    <source>
        <strain evidence="3">Yerkes chimp pedigree #C0471</strain>
        <tissue evidence="3">Blood</tissue>
    </source>
</reference>
<keyword evidence="1" id="KW-1133">Transmembrane helix</keyword>
<dbReference type="AlphaFoldDB" id="A0A2J8L520"/>
<dbReference type="SMR" id="A0A2J8L520"/>